<evidence type="ECO:0000259" key="4">
    <source>
        <dbReference type="PROSITE" id="PS51733"/>
    </source>
</evidence>
<dbReference type="EMBL" id="JAWJYN010000001">
    <property type="protein sequence ID" value="MDZ8161531.1"/>
    <property type="molecule type" value="Genomic_DNA"/>
</dbReference>
<evidence type="ECO:0000313" key="6">
    <source>
        <dbReference type="Proteomes" id="UP001291912"/>
    </source>
</evidence>
<dbReference type="InterPro" id="IPR003142">
    <property type="entry name" value="BPL_C"/>
</dbReference>
<keyword evidence="2" id="KW-0092">Biotin</keyword>
<dbReference type="PROSITE" id="PS51733">
    <property type="entry name" value="BPL_LPL_CATALYTIC"/>
    <property type="match status" value="1"/>
</dbReference>
<dbReference type="InterPro" id="IPR004408">
    <property type="entry name" value="Biotin_CoA_COase_ligase"/>
</dbReference>
<dbReference type="Pfam" id="PF03099">
    <property type="entry name" value="BPL_LplA_LipB"/>
    <property type="match status" value="1"/>
</dbReference>
<dbReference type="RefSeq" id="WP_194424138.1">
    <property type="nucleotide sequence ID" value="NZ_BAAAPT010000001.1"/>
</dbReference>
<dbReference type="PANTHER" id="PTHR12835:SF5">
    <property type="entry name" value="BIOTIN--PROTEIN LIGASE"/>
    <property type="match status" value="1"/>
</dbReference>
<dbReference type="Gene3D" id="3.30.930.10">
    <property type="entry name" value="Bira Bifunctional Protein, Domain 2"/>
    <property type="match status" value="1"/>
</dbReference>
<evidence type="ECO:0000256" key="3">
    <source>
        <dbReference type="ARBA" id="ARBA00024227"/>
    </source>
</evidence>
<dbReference type="Gene3D" id="2.30.30.100">
    <property type="match status" value="1"/>
</dbReference>
<protein>
    <recommendedName>
        <fullName evidence="3">biotin--[biotin carboxyl-carrier protein] ligase</fullName>
        <ecNumber evidence="3">6.3.4.15</ecNumber>
    </recommendedName>
</protein>
<evidence type="ECO:0000256" key="1">
    <source>
        <dbReference type="ARBA" id="ARBA00022598"/>
    </source>
</evidence>
<accession>A0ABU5N627</accession>
<dbReference type="SUPFAM" id="SSF55681">
    <property type="entry name" value="Class II aaRS and biotin synthetases"/>
    <property type="match status" value="1"/>
</dbReference>
<keyword evidence="6" id="KW-1185">Reference proteome</keyword>
<proteinExistence type="predicted"/>
<dbReference type="InterPro" id="IPR004143">
    <property type="entry name" value="BPL_LPL_catalytic"/>
</dbReference>
<dbReference type="NCBIfam" id="TIGR00121">
    <property type="entry name" value="birA_ligase"/>
    <property type="match status" value="1"/>
</dbReference>
<organism evidence="5 6">
    <name type="scientific">Microbacterium aquimaris</name>
    <dbReference type="NCBI Taxonomy" id="459816"/>
    <lineage>
        <taxon>Bacteria</taxon>
        <taxon>Bacillati</taxon>
        <taxon>Actinomycetota</taxon>
        <taxon>Actinomycetes</taxon>
        <taxon>Micrococcales</taxon>
        <taxon>Microbacteriaceae</taxon>
        <taxon>Microbacterium</taxon>
    </lineage>
</organism>
<dbReference type="Proteomes" id="UP001291912">
    <property type="component" value="Unassembled WGS sequence"/>
</dbReference>
<name>A0ABU5N627_9MICO</name>
<feature type="domain" description="BPL/LPL catalytic" evidence="4">
    <location>
        <begin position="3"/>
        <end position="195"/>
    </location>
</feature>
<dbReference type="Pfam" id="PF02237">
    <property type="entry name" value="BPL_C"/>
    <property type="match status" value="1"/>
</dbReference>
<evidence type="ECO:0000313" key="5">
    <source>
        <dbReference type="EMBL" id="MDZ8161531.1"/>
    </source>
</evidence>
<sequence>MTIPAAGYPRAAALSPRLQVTESTDSTNADVIAGVRDAPGLWPHLSVLVTTDQRAGRGRLDRSWVAPPGTALAVSTLVRVADLPVAARGWIPLAAGAALVRAVRAQLGASGHEAMSKWPNDVLLDGAKLCGILAEVVPSHPDCVVIGTGINTRMSRAELPVATATSFLVAGVDVDEDRLIADYLDALDRHLTGLVAAGGDASVSGLHADVVKSCATIGREITVSLPHGEALAGEAAGIDAQGRLVVDSGGDPVAVSAGDVVHVR</sequence>
<dbReference type="CDD" id="cd16442">
    <property type="entry name" value="BPL"/>
    <property type="match status" value="1"/>
</dbReference>
<reference evidence="5 6" key="1">
    <citation type="submission" date="2023-10" db="EMBL/GenBank/DDBJ databases">
        <title>Microbacterium xanthum sp. nov., isolated from seaweed.</title>
        <authorList>
            <person name="Lee S.D."/>
        </authorList>
    </citation>
    <scope>NUCLEOTIDE SEQUENCE [LARGE SCALE GENOMIC DNA]</scope>
    <source>
        <strain evidence="5 6">KCTC 19124</strain>
    </source>
</reference>
<dbReference type="PANTHER" id="PTHR12835">
    <property type="entry name" value="BIOTIN PROTEIN LIGASE"/>
    <property type="match status" value="1"/>
</dbReference>
<keyword evidence="1 5" id="KW-0436">Ligase</keyword>
<gene>
    <name evidence="5" type="ORF">R2Q92_06735</name>
</gene>
<dbReference type="EC" id="6.3.4.15" evidence="3"/>
<evidence type="ECO:0000256" key="2">
    <source>
        <dbReference type="ARBA" id="ARBA00023267"/>
    </source>
</evidence>
<comment type="caution">
    <text evidence="5">The sequence shown here is derived from an EMBL/GenBank/DDBJ whole genome shotgun (WGS) entry which is preliminary data.</text>
</comment>
<dbReference type="InterPro" id="IPR045864">
    <property type="entry name" value="aa-tRNA-synth_II/BPL/LPL"/>
</dbReference>
<dbReference type="GO" id="GO:0004077">
    <property type="term" value="F:biotin--[biotin carboxyl-carrier protein] ligase activity"/>
    <property type="evidence" value="ECO:0007669"/>
    <property type="project" value="UniProtKB-EC"/>
</dbReference>